<feature type="transmembrane region" description="Helical" evidence="1">
    <location>
        <begin position="20"/>
        <end position="39"/>
    </location>
</feature>
<keyword evidence="1" id="KW-0812">Transmembrane</keyword>
<keyword evidence="1" id="KW-1133">Transmembrane helix</keyword>
<dbReference type="KEGG" id="lgo:JCM16774_1776"/>
<dbReference type="EMBL" id="AP019822">
    <property type="protein sequence ID" value="BBM36830.1"/>
    <property type="molecule type" value="Genomic_DNA"/>
</dbReference>
<keyword evidence="2" id="KW-0808">Transferase</keyword>
<dbReference type="GO" id="GO:0016740">
    <property type="term" value="F:transferase activity"/>
    <property type="evidence" value="ECO:0007669"/>
    <property type="project" value="UniProtKB-KW"/>
</dbReference>
<dbReference type="Proteomes" id="UP000321606">
    <property type="component" value="Chromosome"/>
</dbReference>
<protein>
    <submittedName>
        <fullName evidence="2">Alpha-L-Rha alpha-1,3-L-rhamnosyltransferase</fullName>
    </submittedName>
</protein>
<evidence type="ECO:0000313" key="3">
    <source>
        <dbReference type="Proteomes" id="UP000321606"/>
    </source>
</evidence>
<proteinExistence type="predicted"/>
<evidence type="ECO:0000313" key="2">
    <source>
        <dbReference type="EMBL" id="BBM36830.1"/>
    </source>
</evidence>
<evidence type="ECO:0000256" key="1">
    <source>
        <dbReference type="SAM" id="Phobius"/>
    </source>
</evidence>
<reference evidence="2 3" key="1">
    <citation type="submission" date="2019-07" db="EMBL/GenBank/DDBJ databases">
        <title>Complete Genome Sequence of Leptotrichia goodfellowii Strain JCM 16774.</title>
        <authorList>
            <person name="Watanabe S."/>
            <person name="Cui L."/>
        </authorList>
    </citation>
    <scope>NUCLEOTIDE SEQUENCE [LARGE SCALE GENOMIC DNA]</scope>
    <source>
        <strain evidence="2 3">JCM16774</strain>
    </source>
</reference>
<keyword evidence="1" id="KW-0472">Membrane</keyword>
<organism evidence="2 3">
    <name type="scientific">Pseudoleptotrichia goodfellowii</name>
    <dbReference type="NCBI Taxonomy" id="157692"/>
    <lineage>
        <taxon>Bacteria</taxon>
        <taxon>Fusobacteriati</taxon>
        <taxon>Fusobacteriota</taxon>
        <taxon>Fusobacteriia</taxon>
        <taxon>Fusobacteriales</taxon>
        <taxon>Leptotrichiaceae</taxon>
        <taxon>Pseudoleptotrichia</taxon>
    </lineage>
</organism>
<sequence length="40" mass="5122">MKLNKNIEKVYKYSFRKNTIFDNFFVRTLFVYLFKLYILY</sequence>
<dbReference type="AlphaFoldDB" id="A0A510JBZ1"/>
<name>A0A510JBZ1_9FUSO</name>
<gene>
    <name evidence="2" type="ORF">JCM16774_1776</name>
</gene>
<accession>A0A510JBZ1</accession>